<dbReference type="Proteomes" id="UP001642260">
    <property type="component" value="Unassembled WGS sequence"/>
</dbReference>
<evidence type="ECO:0000256" key="2">
    <source>
        <dbReference type="ARBA" id="ARBA00022737"/>
    </source>
</evidence>
<keyword evidence="2" id="KW-0677">Repeat</keyword>
<dbReference type="InterPro" id="IPR046349">
    <property type="entry name" value="C1-like_sf"/>
</dbReference>
<evidence type="ECO:0000259" key="5">
    <source>
        <dbReference type="SMART" id="SM00249"/>
    </source>
</evidence>
<dbReference type="SMART" id="SM00249">
    <property type="entry name" value="PHD"/>
    <property type="match status" value="1"/>
</dbReference>
<keyword evidence="7" id="KW-1185">Reference proteome</keyword>
<reference evidence="6 7" key="1">
    <citation type="submission" date="2022-03" db="EMBL/GenBank/DDBJ databases">
        <authorList>
            <person name="Macdonald S."/>
            <person name="Ahmed S."/>
            <person name="Newling K."/>
        </authorList>
    </citation>
    <scope>NUCLEOTIDE SEQUENCE [LARGE SCALE GENOMIC DNA]</scope>
</reference>
<dbReference type="InterPro" id="IPR001965">
    <property type="entry name" value="Znf_PHD"/>
</dbReference>
<evidence type="ECO:0000313" key="7">
    <source>
        <dbReference type="Proteomes" id="UP001642260"/>
    </source>
</evidence>
<evidence type="ECO:0000256" key="1">
    <source>
        <dbReference type="ARBA" id="ARBA00022723"/>
    </source>
</evidence>
<protein>
    <recommendedName>
        <fullName evidence="5">Zinc finger PHD-type domain-containing protein</fullName>
    </recommendedName>
</protein>
<dbReference type="Pfam" id="PF22926">
    <property type="entry name" value="C1-like_CT"/>
    <property type="match status" value="1"/>
</dbReference>
<dbReference type="AlphaFoldDB" id="A0ABC8J6U5"/>
<dbReference type="EMBL" id="CAKOAT010082932">
    <property type="protein sequence ID" value="CAH8315456.1"/>
    <property type="molecule type" value="Genomic_DNA"/>
</dbReference>
<name>A0ABC8J6U5_ERUVS</name>
<evidence type="ECO:0000256" key="3">
    <source>
        <dbReference type="ARBA" id="ARBA00022771"/>
    </source>
</evidence>
<keyword evidence="1" id="KW-0479">Metal-binding</keyword>
<gene>
    <name evidence="6" type="ORF">ERUC_LOCUS7424</name>
</gene>
<dbReference type="GO" id="GO:0008270">
    <property type="term" value="F:zinc ion binding"/>
    <property type="evidence" value="ECO:0007669"/>
    <property type="project" value="UniProtKB-KW"/>
</dbReference>
<evidence type="ECO:0000313" key="6">
    <source>
        <dbReference type="EMBL" id="CAH8315456.1"/>
    </source>
</evidence>
<keyword evidence="4" id="KW-0862">Zinc</keyword>
<dbReference type="Pfam" id="PF03107">
    <property type="entry name" value="C1_2"/>
    <property type="match status" value="2"/>
</dbReference>
<proteinExistence type="predicted"/>
<dbReference type="InterPro" id="IPR004146">
    <property type="entry name" value="DC1"/>
</dbReference>
<comment type="caution">
    <text evidence="6">The sequence shown here is derived from an EMBL/GenBank/DDBJ whole genome shotgun (WGS) entry which is preliminary data.</text>
</comment>
<accession>A0ABC8J6U5</accession>
<sequence>MFGCLQCDFFVHRSCIFLPEVIKLTRHSRYLSHVFHILNEAAKCGVCQGRFSSGYGGYACIDMTCDYVVHSTCATNSNVWDGIDHVEGELEEGSSSKDVMVYSIEEMDAKKVHHFSHGHGLSRIHVDEDCCQLCEACILPIDMGTFLGCKECSFALHEECARLAPEMDHPLHRHRITVQVQMNTKESFFTCSACKQYSCGFLYQCCQEDCGFKIDAKCASFADPFKHITHKCPLYLRLEDLANRKSYLCCGCHEYSTTVATCNTCEDDSFDFKCLNLPPVIRYKYDVHPLTLYFDTEHYKKQMLEKRQENYSWGRERPPYSWCDACEEEIHENLLFYICFDCRISLHVKCILGNYPYMKPGHNIKVNGTKIQIASNSGAFRPMCHTCHSLCRDKLVFKDQDLCFCSFKCIPCTKRYW</sequence>
<evidence type="ECO:0000256" key="4">
    <source>
        <dbReference type="ARBA" id="ARBA00022833"/>
    </source>
</evidence>
<dbReference type="PANTHER" id="PTHR32410:SF160">
    <property type="entry name" value="CYSTEINE_HISTIDINE-RICH C1 DOMAIN FAMILY PROTEIN"/>
    <property type="match status" value="1"/>
</dbReference>
<dbReference type="SUPFAM" id="SSF57889">
    <property type="entry name" value="Cysteine-rich domain"/>
    <property type="match status" value="3"/>
</dbReference>
<dbReference type="PANTHER" id="PTHR32410">
    <property type="entry name" value="CYSTEINE/HISTIDINE-RICH C1 DOMAIN FAMILY PROTEIN"/>
    <property type="match status" value="1"/>
</dbReference>
<feature type="domain" description="Zinc finger PHD-type" evidence="5">
    <location>
        <begin position="133"/>
        <end position="195"/>
    </location>
</feature>
<dbReference type="InterPro" id="IPR054483">
    <property type="entry name" value="DC1-like_CT"/>
</dbReference>
<dbReference type="InterPro" id="IPR053192">
    <property type="entry name" value="Vacuole_Formation_Reg"/>
</dbReference>
<keyword evidence="3" id="KW-0863">Zinc-finger</keyword>
<organism evidence="6 7">
    <name type="scientific">Eruca vesicaria subsp. sativa</name>
    <name type="common">Garden rocket</name>
    <name type="synonym">Eruca sativa</name>
    <dbReference type="NCBI Taxonomy" id="29727"/>
    <lineage>
        <taxon>Eukaryota</taxon>
        <taxon>Viridiplantae</taxon>
        <taxon>Streptophyta</taxon>
        <taxon>Embryophyta</taxon>
        <taxon>Tracheophyta</taxon>
        <taxon>Spermatophyta</taxon>
        <taxon>Magnoliopsida</taxon>
        <taxon>eudicotyledons</taxon>
        <taxon>Gunneridae</taxon>
        <taxon>Pentapetalae</taxon>
        <taxon>rosids</taxon>
        <taxon>malvids</taxon>
        <taxon>Brassicales</taxon>
        <taxon>Brassicaceae</taxon>
        <taxon>Brassiceae</taxon>
        <taxon>Eruca</taxon>
    </lineage>
</organism>